<keyword evidence="4 7" id="KW-0808">Transferase</keyword>
<dbReference type="GO" id="GO:0000179">
    <property type="term" value="F:rRNA (adenine-N6,N6-)-dimethyltransferase activity"/>
    <property type="evidence" value="ECO:0007669"/>
    <property type="project" value="UniProtKB-UniRule"/>
</dbReference>
<dbReference type="NCBIfam" id="TIGR00755">
    <property type="entry name" value="ksgA"/>
    <property type="match status" value="1"/>
</dbReference>
<accession>A0A520KS53</accession>
<evidence type="ECO:0000256" key="5">
    <source>
        <dbReference type="ARBA" id="ARBA00022691"/>
    </source>
</evidence>
<comment type="similarity">
    <text evidence="7">Belongs to the class I-like SAM-binding methyltransferase superfamily. rRNA adenine N(6)-methyltransferase family. RsmA subfamily.</text>
</comment>
<protein>
    <recommendedName>
        <fullName evidence="7">Probable ribosomal RNA small subunit methyltransferase A</fullName>
        <ecNumber evidence="7">2.1.1.-</ecNumber>
    </recommendedName>
    <alternativeName>
        <fullName evidence="7">16S rRNA dimethyladenosine transferase</fullName>
    </alternativeName>
    <alternativeName>
        <fullName evidence="7">16S rRNA dimethylase</fullName>
    </alternativeName>
    <alternativeName>
        <fullName evidence="7">S-adenosylmethionine-6-N',N'-adenosyl(rRNA) dimethyltransferase</fullName>
    </alternativeName>
</protein>
<dbReference type="PROSITE" id="PS01131">
    <property type="entry name" value="RRNA_A_DIMETH"/>
    <property type="match status" value="1"/>
</dbReference>
<feature type="binding site" evidence="7 8">
    <location>
        <position position="61"/>
    </location>
    <ligand>
        <name>S-adenosyl-L-methionine</name>
        <dbReference type="ChEBI" id="CHEBI:59789"/>
    </ligand>
</feature>
<keyword evidence="1 7" id="KW-0963">Cytoplasm</keyword>
<evidence type="ECO:0000259" key="9">
    <source>
        <dbReference type="SMART" id="SM00650"/>
    </source>
</evidence>
<dbReference type="GO" id="GO:0003723">
    <property type="term" value="F:RNA binding"/>
    <property type="evidence" value="ECO:0007669"/>
    <property type="project" value="UniProtKB-UniRule"/>
</dbReference>
<feature type="domain" description="Ribosomal RNA adenine methylase transferase N-terminal" evidence="9">
    <location>
        <begin position="20"/>
        <end position="186"/>
    </location>
</feature>
<keyword evidence="5 7" id="KW-0949">S-adenosyl-L-methionine</keyword>
<feature type="binding site" evidence="7 8">
    <location>
        <position position="103"/>
    </location>
    <ligand>
        <name>S-adenosyl-L-methionine</name>
        <dbReference type="ChEBI" id="CHEBI:59789"/>
    </ligand>
</feature>
<dbReference type="InterPro" id="IPR011530">
    <property type="entry name" value="rRNA_adenine_dimethylase"/>
</dbReference>
<dbReference type="HAMAP" id="MF_00607">
    <property type="entry name" value="16SrRNA_methyltr_A"/>
    <property type="match status" value="1"/>
</dbReference>
<dbReference type="PROSITE" id="PS51689">
    <property type="entry name" value="SAM_RNA_A_N6_MT"/>
    <property type="match status" value="1"/>
</dbReference>
<feature type="binding site" evidence="7 8">
    <location>
        <position position="40"/>
    </location>
    <ligand>
        <name>S-adenosyl-L-methionine</name>
        <dbReference type="ChEBI" id="CHEBI:59789"/>
    </ligand>
</feature>
<comment type="subcellular location">
    <subcellularLocation>
        <location evidence="7">Cytoplasm</location>
    </subcellularLocation>
</comment>
<dbReference type="GO" id="GO:0005737">
    <property type="term" value="C:cytoplasm"/>
    <property type="evidence" value="ECO:0007669"/>
    <property type="project" value="UniProtKB-SubCell"/>
</dbReference>
<evidence type="ECO:0000256" key="4">
    <source>
        <dbReference type="ARBA" id="ARBA00022679"/>
    </source>
</evidence>
<dbReference type="PANTHER" id="PTHR11727">
    <property type="entry name" value="DIMETHYLADENOSINE TRANSFERASE"/>
    <property type="match status" value="1"/>
</dbReference>
<gene>
    <name evidence="7 10" type="primary">rsmA</name>
    <name evidence="7" type="synonym">ksgA</name>
    <name evidence="10" type="ORF">EF806_04655</name>
</gene>
<keyword evidence="2 7" id="KW-0698">rRNA processing</keyword>
<dbReference type="Gene3D" id="1.10.8.100">
    <property type="entry name" value="Ribosomal RNA adenine dimethylase-like, domain 2"/>
    <property type="match status" value="1"/>
</dbReference>
<dbReference type="SUPFAM" id="SSF53335">
    <property type="entry name" value="S-adenosyl-L-methionine-dependent methyltransferases"/>
    <property type="match status" value="1"/>
</dbReference>
<dbReference type="InterPro" id="IPR020598">
    <property type="entry name" value="rRNA_Ade_methylase_Trfase_N"/>
</dbReference>
<dbReference type="InterPro" id="IPR020596">
    <property type="entry name" value="rRNA_Ade_Mease_Trfase_CS"/>
</dbReference>
<name>A0A520KS53_METT2</name>
<evidence type="ECO:0000313" key="11">
    <source>
        <dbReference type="Proteomes" id="UP000317158"/>
    </source>
</evidence>
<evidence type="ECO:0000256" key="2">
    <source>
        <dbReference type="ARBA" id="ARBA00022552"/>
    </source>
</evidence>
<dbReference type="EMBL" id="RXIF01000006">
    <property type="protein sequence ID" value="RZN64626.1"/>
    <property type="molecule type" value="Genomic_DNA"/>
</dbReference>
<evidence type="ECO:0000256" key="1">
    <source>
        <dbReference type="ARBA" id="ARBA00022490"/>
    </source>
</evidence>
<dbReference type="InterPro" id="IPR029063">
    <property type="entry name" value="SAM-dependent_MTases_sf"/>
</dbReference>
<sequence>MIDKRRYVKNGQYFLVDNRILNRIIDYADLKQTETVIEIGAGSGNLTELLIKNSKKVYAIEKDRSLFKILEDRCSSFPSDKYELICGDALLLDFPKFDKVVSNIPYFISSKISFKLLEYDFLSGILMYQLEFARRLVGKIGSKDYGRLTITFSYRADTEFLEKVPKSAFYPRPKVDSALVRIIPKKRSKEKYNDLEQFFFKFLTAVFTQRRKKLKNAMMNSAHIVGEQYKKEIDTIFYLLDERFGDLMELRPYEISFNRLYELSTAIYSILGYEKS</sequence>
<dbReference type="PANTHER" id="PTHR11727:SF7">
    <property type="entry name" value="DIMETHYLADENOSINE TRANSFERASE-RELATED"/>
    <property type="match status" value="1"/>
</dbReference>
<dbReference type="AlphaFoldDB" id="A0A520KS53"/>
<evidence type="ECO:0000256" key="3">
    <source>
        <dbReference type="ARBA" id="ARBA00022603"/>
    </source>
</evidence>
<dbReference type="InterPro" id="IPR023165">
    <property type="entry name" value="rRNA_Ade_diMease-like_C"/>
</dbReference>
<dbReference type="EC" id="2.1.1.-" evidence="7"/>
<evidence type="ECO:0000256" key="8">
    <source>
        <dbReference type="PROSITE-ProRule" id="PRU01026"/>
    </source>
</evidence>
<feature type="binding site" evidence="7 8">
    <location>
        <position position="15"/>
    </location>
    <ligand>
        <name>S-adenosyl-L-methionine</name>
        <dbReference type="ChEBI" id="CHEBI:59789"/>
    </ligand>
</feature>
<keyword evidence="3 7" id="KW-0489">Methyltransferase</keyword>
<dbReference type="Pfam" id="PF00398">
    <property type="entry name" value="RrnaAD"/>
    <property type="match status" value="1"/>
</dbReference>
<comment type="function">
    <text evidence="7">Specifically dimethylates two adjacent adenosines in the loop of a conserved hairpin near the 3'-end of 16S rRNA in the 30S particle. May play a critical role in biogenesis of 30S subunits.</text>
</comment>
<evidence type="ECO:0000256" key="6">
    <source>
        <dbReference type="ARBA" id="ARBA00022884"/>
    </source>
</evidence>
<comment type="caution">
    <text evidence="10">The sequence shown here is derived from an EMBL/GenBank/DDBJ whole genome shotgun (WGS) entry which is preliminary data.</text>
</comment>
<dbReference type="CDD" id="cd02440">
    <property type="entry name" value="AdoMet_MTases"/>
    <property type="match status" value="1"/>
</dbReference>
<feature type="binding site" evidence="7 8">
    <location>
        <position position="88"/>
    </location>
    <ligand>
        <name>S-adenosyl-L-methionine</name>
        <dbReference type="ChEBI" id="CHEBI:59789"/>
    </ligand>
</feature>
<proteinExistence type="inferred from homology"/>
<dbReference type="Proteomes" id="UP000317158">
    <property type="component" value="Unassembled WGS sequence"/>
</dbReference>
<keyword evidence="6 7" id="KW-0694">RNA-binding</keyword>
<dbReference type="Gene3D" id="3.40.50.150">
    <property type="entry name" value="Vaccinia Virus protein VP39"/>
    <property type="match status" value="1"/>
</dbReference>
<dbReference type="SMART" id="SM00650">
    <property type="entry name" value="rADc"/>
    <property type="match status" value="1"/>
</dbReference>
<organism evidence="10 11">
    <name type="scientific">Methanoliparum thermophilum</name>
    <dbReference type="NCBI Taxonomy" id="2491083"/>
    <lineage>
        <taxon>Archaea</taxon>
        <taxon>Methanobacteriati</taxon>
        <taxon>Methanobacteriota</taxon>
        <taxon>Candidatus Methanoliparia</taxon>
        <taxon>Candidatus Methanoliparales</taxon>
        <taxon>Candidatus Methanoliparaceae</taxon>
        <taxon>Candidatus Methanoliparum</taxon>
    </lineage>
</organism>
<dbReference type="InterPro" id="IPR001737">
    <property type="entry name" value="KsgA/Erm"/>
</dbReference>
<comment type="caution">
    <text evidence="7 8">Lacks conserved residue(s) required for the propagation of feature annotation.</text>
</comment>
<evidence type="ECO:0000313" key="10">
    <source>
        <dbReference type="EMBL" id="RZN64626.1"/>
    </source>
</evidence>
<reference evidence="10 11" key="1">
    <citation type="journal article" date="2019" name="Nat. Microbiol.">
        <title>Wide diversity of methane and short-chain alkane metabolisms in uncultured archaea.</title>
        <authorList>
            <person name="Borrel G."/>
            <person name="Adam P.S."/>
            <person name="McKay L.J."/>
            <person name="Chen L.X."/>
            <person name="Sierra-Garcia I.N."/>
            <person name="Sieber C.M."/>
            <person name="Letourneur Q."/>
            <person name="Ghozlane A."/>
            <person name="Andersen G.L."/>
            <person name="Li W.J."/>
            <person name="Hallam S.J."/>
            <person name="Muyzer G."/>
            <person name="de Oliveira V.M."/>
            <person name="Inskeep W.P."/>
            <person name="Banfield J.F."/>
            <person name="Gribaldo S."/>
        </authorList>
    </citation>
    <scope>NUCLEOTIDE SEQUENCE [LARGE SCALE GENOMIC DNA]</scope>
    <source>
        <strain evidence="10">NM1a</strain>
    </source>
</reference>
<evidence type="ECO:0000256" key="7">
    <source>
        <dbReference type="HAMAP-Rule" id="MF_00607"/>
    </source>
</evidence>